<keyword evidence="3" id="KW-1185">Reference proteome</keyword>
<gene>
    <name evidence="2" type="ordered locus">STH100</name>
</gene>
<dbReference type="RefSeq" id="WP_011194235.1">
    <property type="nucleotide sequence ID" value="NC_006177.1"/>
</dbReference>
<feature type="region of interest" description="Disordered" evidence="1">
    <location>
        <begin position="1"/>
        <end position="21"/>
    </location>
</feature>
<organism evidence="2 3">
    <name type="scientific">Symbiobacterium thermophilum (strain DSM 24528 / JCM 14929 / IAM 14863 / T)</name>
    <dbReference type="NCBI Taxonomy" id="292459"/>
    <lineage>
        <taxon>Bacteria</taxon>
        <taxon>Bacillati</taxon>
        <taxon>Bacillota</taxon>
        <taxon>Clostridia</taxon>
        <taxon>Eubacteriales</taxon>
        <taxon>Symbiobacteriaceae</taxon>
        <taxon>Symbiobacterium</taxon>
    </lineage>
</organism>
<feature type="compositionally biased region" description="Basic residues" evidence="1">
    <location>
        <begin position="1"/>
        <end position="15"/>
    </location>
</feature>
<proteinExistence type="predicted"/>
<dbReference type="OrthoDB" id="9812856at2"/>
<dbReference type="Pfam" id="PF08680">
    <property type="entry name" value="DUF1779"/>
    <property type="match status" value="1"/>
</dbReference>
<dbReference type="AlphaFoldDB" id="Q67TA8"/>
<protein>
    <submittedName>
        <fullName evidence="2">Uncharacterized protein</fullName>
    </submittedName>
</protein>
<dbReference type="STRING" id="292459.STH100"/>
<dbReference type="InterPro" id="IPR014794">
    <property type="entry name" value="DUF1779"/>
</dbReference>
<reference evidence="2 3" key="1">
    <citation type="journal article" date="2004" name="Nucleic Acids Res.">
        <title>Genome sequence of Symbiobacterium thermophilum, an uncultivable bacterium that depends on microbial commensalism.</title>
        <authorList>
            <person name="Ueda K."/>
            <person name="Yamashita A."/>
            <person name="Ishikawa J."/>
            <person name="Shimada M."/>
            <person name="Watsuji T."/>
            <person name="Morimura K."/>
            <person name="Ikeda H."/>
            <person name="Hattori M."/>
            <person name="Beppu T."/>
        </authorList>
    </citation>
    <scope>NUCLEOTIDE SEQUENCE [LARGE SCALE GENOMIC DNA]</scope>
    <source>
        <strain evidence="3">T / IAM 14863</strain>
    </source>
</reference>
<sequence length="253" mass="27419">MRPRNAHPRPVRRAGPRLAPEQTLTRQQVSLPLLLSLALALALVAAPLWAFPGLRPAAERPRRESATPLPGPALEMLNRAWEAAGDRLEQALLFLQEPVEDPQVAERLAAGLGWGADAPTGEERSLRLVDGIGGPYVEVTWRLRGEAAARWDERYRELRQVLAAEGLWPQVQVELSGRAAGGQPLALAGAALDALGARQREPWSDGRAASVAGYTPLLPPGPYAVNVQAAVRRDGDGDGNRLWIGWPTVRSDY</sequence>
<dbReference type="HOGENOM" id="CLU_1098063_0_0_9"/>
<evidence type="ECO:0000313" key="3">
    <source>
        <dbReference type="Proteomes" id="UP000000417"/>
    </source>
</evidence>
<dbReference type="InterPro" id="IPR036209">
    <property type="entry name" value="YwmB-like_sf"/>
</dbReference>
<dbReference type="SUPFAM" id="SSF143842">
    <property type="entry name" value="YwmB-like"/>
    <property type="match status" value="1"/>
</dbReference>
<dbReference type="Proteomes" id="UP000000417">
    <property type="component" value="Chromosome"/>
</dbReference>
<evidence type="ECO:0000256" key="1">
    <source>
        <dbReference type="SAM" id="MobiDB-lite"/>
    </source>
</evidence>
<accession>Q67TA8</accession>
<name>Q67TA8_SYMTH</name>
<evidence type="ECO:0000313" key="2">
    <source>
        <dbReference type="EMBL" id="BAD39085.1"/>
    </source>
</evidence>
<dbReference type="EMBL" id="AP006840">
    <property type="protein sequence ID" value="BAD39085.1"/>
    <property type="molecule type" value="Genomic_DNA"/>
</dbReference>
<dbReference type="KEGG" id="sth:STH100"/>
<dbReference type="Gene3D" id="3.30.360.40">
    <property type="entry name" value="YwmB-like"/>
    <property type="match status" value="1"/>
</dbReference>